<proteinExistence type="predicted"/>
<keyword evidence="1" id="KW-0812">Transmembrane</keyword>
<reference evidence="2" key="1">
    <citation type="journal article" date="2020" name="mSystems">
        <title>Genome- and Community-Level Interaction Insights into Carbon Utilization and Element Cycling Functions of Hydrothermarchaeota in Hydrothermal Sediment.</title>
        <authorList>
            <person name="Zhou Z."/>
            <person name="Liu Y."/>
            <person name="Xu W."/>
            <person name="Pan J."/>
            <person name="Luo Z.H."/>
            <person name="Li M."/>
        </authorList>
    </citation>
    <scope>NUCLEOTIDE SEQUENCE [LARGE SCALE GENOMIC DNA]</scope>
    <source>
        <strain evidence="2">HyVt-533</strain>
    </source>
</reference>
<feature type="transmembrane region" description="Helical" evidence="1">
    <location>
        <begin position="6"/>
        <end position="22"/>
    </location>
</feature>
<keyword evidence="1" id="KW-0472">Membrane</keyword>
<sequence>MRKYLVIAILIVILFIVSLFVFRKHGKTIWLKIAGRRNEVPSMLSALPFEKENTPQGRHKVLASRLRPNQIYLAEILFTPQHTPRGAYVSLSLVVEFADPHTAQKFKKKKDLFANLLVEYSSRWDYLDFKNADGLALIKEDIFSLLKKKVSPKITKVYLVEYKFYQQKRL</sequence>
<organism evidence="2">
    <name type="scientific">Thermodesulfatator atlanticus</name>
    <dbReference type="NCBI Taxonomy" id="501497"/>
    <lineage>
        <taxon>Bacteria</taxon>
        <taxon>Pseudomonadati</taxon>
        <taxon>Thermodesulfobacteriota</taxon>
        <taxon>Thermodesulfobacteria</taxon>
        <taxon>Thermodesulfobacteriales</taxon>
        <taxon>Thermodesulfatatoraceae</taxon>
        <taxon>Thermodesulfatator</taxon>
    </lineage>
</organism>
<dbReference type="EMBL" id="DROK01000211">
    <property type="protein sequence ID" value="HHI97630.1"/>
    <property type="molecule type" value="Genomic_DNA"/>
</dbReference>
<accession>A0A7V5P0J4</accession>
<gene>
    <name evidence="2" type="ORF">ENJ96_07230</name>
</gene>
<keyword evidence="1" id="KW-1133">Transmembrane helix</keyword>
<evidence type="ECO:0000256" key="1">
    <source>
        <dbReference type="SAM" id="Phobius"/>
    </source>
</evidence>
<keyword evidence="2" id="KW-0966">Cell projection</keyword>
<keyword evidence="2" id="KW-0969">Cilium</keyword>
<keyword evidence="2" id="KW-0282">Flagellum</keyword>
<comment type="caution">
    <text evidence="2">The sequence shown here is derived from an EMBL/GenBank/DDBJ whole genome shotgun (WGS) entry which is preliminary data.</text>
</comment>
<name>A0A7V5P0J4_9BACT</name>
<dbReference type="AlphaFoldDB" id="A0A7V5P0J4"/>
<dbReference type="Proteomes" id="UP000886101">
    <property type="component" value="Unassembled WGS sequence"/>
</dbReference>
<evidence type="ECO:0000313" key="2">
    <source>
        <dbReference type="EMBL" id="HHI97630.1"/>
    </source>
</evidence>
<protein>
    <submittedName>
        <fullName evidence="2">Flagellar basal body-associated FliL family protein</fullName>
    </submittedName>
</protein>